<dbReference type="Proteomes" id="UP000789759">
    <property type="component" value="Unassembled WGS sequence"/>
</dbReference>
<name>A0A9N9IBA6_9GLOM</name>
<dbReference type="EMBL" id="CAJVQA010013827">
    <property type="protein sequence ID" value="CAG8727160.1"/>
    <property type="molecule type" value="Genomic_DNA"/>
</dbReference>
<evidence type="ECO:0000256" key="1">
    <source>
        <dbReference type="SAM" id="Phobius"/>
    </source>
</evidence>
<organism evidence="2 3">
    <name type="scientific">Cetraspora pellucida</name>
    <dbReference type="NCBI Taxonomy" id="1433469"/>
    <lineage>
        <taxon>Eukaryota</taxon>
        <taxon>Fungi</taxon>
        <taxon>Fungi incertae sedis</taxon>
        <taxon>Mucoromycota</taxon>
        <taxon>Glomeromycotina</taxon>
        <taxon>Glomeromycetes</taxon>
        <taxon>Diversisporales</taxon>
        <taxon>Gigasporaceae</taxon>
        <taxon>Cetraspora</taxon>
    </lineage>
</organism>
<sequence length="717" mass="81426">MGHYQDGTMLIRISRDNTTTCLEQRLLLRVIETNGNVIEINFDNEEIQYINYCKACFISPRFYIQVLPLFDQYILLTYIHGSIPSDNATFTNRGMVIDWSGKIIRLENLAAINIDPSKGFAYFYRVRGEWDNWGELRQYIVDNNGTIILLQRSKIVTLDSGGLDIHSTVDSGYMSIYILYPAGISNSTFNGGGLYVTLLGYNQTVMSNEMILYKPLGDLGFGGALCDTNYVSGHMCLLFVTTNTTIATNTLYYTLRFLSTGSVVSISQIMNPIFDLNSTYFKLLPLGGYIFASITPYGQASNLTFRLYYENNSLADWDFPLKPIVLDGFFDILPNNTMTVLVNLTSTSWSLLMIDLPNLSPYDDNGYDNLHVKLTYPPKDYRELLVNSNMISIEFHESVLFSDGNLTIYQKVNQTDIIRQIINSRTCKCSASETIIKLEVFSCAFNDPGGQFYTNGQQFCSIRGKLLLTTIGSQYFQRLDNSGKHGFFYYLINELTNMIPIEQGRLSTNEYYQIDNTWSTSEQILISLFINEEENEKMNAIAIRDDLDQLVREKKSTGLSMGKITKYLDETYGFKELTFSIIFSERSRDFIKWFSNYGKATTSFALLAGANIDVLLILKSRLGKLNIFNAPFSDKSLKLIFGGSCIDIFLADIPQLIIQIFYIRFSVEPEIIPFFVLIASGLSILSSVVSKLLFIKFKAYSPYLSNLDERKDIPSDT</sequence>
<evidence type="ECO:0000313" key="3">
    <source>
        <dbReference type="Proteomes" id="UP000789759"/>
    </source>
</evidence>
<comment type="caution">
    <text evidence="2">The sequence shown here is derived from an EMBL/GenBank/DDBJ whole genome shotgun (WGS) entry which is preliminary data.</text>
</comment>
<feature type="transmembrane region" description="Helical" evidence="1">
    <location>
        <begin position="671"/>
        <end position="694"/>
    </location>
</feature>
<reference evidence="2" key="1">
    <citation type="submission" date="2021-06" db="EMBL/GenBank/DDBJ databases">
        <authorList>
            <person name="Kallberg Y."/>
            <person name="Tangrot J."/>
            <person name="Rosling A."/>
        </authorList>
    </citation>
    <scope>NUCLEOTIDE SEQUENCE</scope>
    <source>
        <strain evidence="2">FL966</strain>
    </source>
</reference>
<accession>A0A9N9IBA6</accession>
<dbReference type="OrthoDB" id="2412993at2759"/>
<keyword evidence="1" id="KW-0472">Membrane</keyword>
<keyword evidence="1" id="KW-1133">Transmembrane helix</keyword>
<protein>
    <submittedName>
        <fullName evidence="2">8645_t:CDS:1</fullName>
    </submittedName>
</protein>
<keyword evidence="1" id="KW-0812">Transmembrane</keyword>
<feature type="transmembrane region" description="Helical" evidence="1">
    <location>
        <begin position="639"/>
        <end position="665"/>
    </location>
</feature>
<evidence type="ECO:0000313" key="2">
    <source>
        <dbReference type="EMBL" id="CAG8727160.1"/>
    </source>
</evidence>
<gene>
    <name evidence="2" type="ORF">CPELLU_LOCUS13247</name>
</gene>
<proteinExistence type="predicted"/>
<keyword evidence="3" id="KW-1185">Reference proteome</keyword>
<dbReference type="AlphaFoldDB" id="A0A9N9IBA6"/>
<feature type="non-terminal residue" evidence="2">
    <location>
        <position position="1"/>
    </location>
</feature>
<feature type="transmembrane region" description="Helical" evidence="1">
    <location>
        <begin position="597"/>
        <end position="618"/>
    </location>
</feature>